<feature type="region of interest" description="Disordered" evidence="11">
    <location>
        <begin position="235"/>
        <end position="256"/>
    </location>
</feature>
<keyword evidence="9" id="KW-1071">Ligand-gated ion channel</keyword>
<evidence type="ECO:0000256" key="3">
    <source>
        <dbReference type="ARBA" id="ARBA00022692"/>
    </source>
</evidence>
<evidence type="ECO:0000256" key="7">
    <source>
        <dbReference type="ARBA" id="ARBA00023170"/>
    </source>
</evidence>
<accession>A0A5J5A2F3</accession>
<evidence type="ECO:0000313" key="15">
    <source>
        <dbReference type="EMBL" id="KAA8523962.1"/>
    </source>
</evidence>
<dbReference type="AlphaFoldDB" id="A0A5J5A2F3"/>
<sequence length="256" mass="28499">MATVVWLFVALVITQSYTASLTSMLTVQRLEPRVADIATLKNSNAMIGYSTKSFIVNYLEDVLQFNPNNIKDLETTEGCAENLRNGKIAAVFLEVPVAKLFIAKYCKSFIMAGPTYKIGGSAFAFPKGSPMVSDINEALLNVFENGKLLELENNLAASEKCVDVESDHENISLSPSSFLVLFIISGVTSTAALAIYVIRGMWKLDNSMCQHISIWMLILLVMERWRHLKKHTSRKVSNVESPRNPPNSTSDFWTHV</sequence>
<keyword evidence="4 12" id="KW-1133">Transmembrane helix</keyword>
<evidence type="ECO:0000256" key="12">
    <source>
        <dbReference type="SAM" id="Phobius"/>
    </source>
</evidence>
<dbReference type="GO" id="GO:0015276">
    <property type="term" value="F:ligand-gated monoatomic ion channel activity"/>
    <property type="evidence" value="ECO:0007669"/>
    <property type="project" value="InterPro"/>
</dbReference>
<dbReference type="PANTHER" id="PTHR18966">
    <property type="entry name" value="IONOTROPIC GLUTAMATE RECEPTOR"/>
    <property type="match status" value="1"/>
</dbReference>
<evidence type="ECO:0000256" key="11">
    <source>
        <dbReference type="SAM" id="MobiDB-lite"/>
    </source>
</evidence>
<comment type="subcellular location">
    <subcellularLocation>
        <location evidence="1">Membrane</location>
        <topology evidence="1">Multi-pass membrane protein</topology>
    </subcellularLocation>
</comment>
<feature type="signal peptide" evidence="13">
    <location>
        <begin position="1"/>
        <end position="18"/>
    </location>
</feature>
<name>A0A5J5A2F3_9ASTE</name>
<evidence type="ECO:0000259" key="14">
    <source>
        <dbReference type="SMART" id="SM00079"/>
    </source>
</evidence>
<evidence type="ECO:0000256" key="10">
    <source>
        <dbReference type="ARBA" id="ARBA00023303"/>
    </source>
</evidence>
<dbReference type="EMBL" id="CM018047">
    <property type="protein sequence ID" value="KAA8523962.1"/>
    <property type="molecule type" value="Genomic_DNA"/>
</dbReference>
<keyword evidence="3 12" id="KW-0812">Transmembrane</keyword>
<keyword evidence="6 12" id="KW-0472">Membrane</keyword>
<evidence type="ECO:0000256" key="4">
    <source>
        <dbReference type="ARBA" id="ARBA00022989"/>
    </source>
</evidence>
<dbReference type="InterPro" id="IPR015683">
    <property type="entry name" value="Ionotropic_Glu_rcpt"/>
</dbReference>
<evidence type="ECO:0000256" key="8">
    <source>
        <dbReference type="ARBA" id="ARBA00023180"/>
    </source>
</evidence>
<evidence type="ECO:0000256" key="13">
    <source>
        <dbReference type="SAM" id="SignalP"/>
    </source>
</evidence>
<feature type="domain" description="Ionotropic glutamate receptor C-terminal" evidence="14">
    <location>
        <begin position="1"/>
        <end position="158"/>
    </location>
</feature>
<dbReference type="OrthoDB" id="5984008at2759"/>
<dbReference type="Proteomes" id="UP000325577">
    <property type="component" value="Linkage Group LG4"/>
</dbReference>
<evidence type="ECO:0000256" key="9">
    <source>
        <dbReference type="ARBA" id="ARBA00023286"/>
    </source>
</evidence>
<dbReference type="SMART" id="SM00079">
    <property type="entry name" value="PBPe"/>
    <property type="match status" value="1"/>
</dbReference>
<keyword evidence="5" id="KW-0406">Ion transport</keyword>
<keyword evidence="13" id="KW-0732">Signal</keyword>
<feature type="transmembrane region" description="Helical" evidence="12">
    <location>
        <begin position="178"/>
        <end position="198"/>
    </location>
</feature>
<dbReference type="Gene3D" id="3.40.190.10">
    <property type="entry name" value="Periplasmic binding protein-like II"/>
    <property type="match status" value="2"/>
</dbReference>
<keyword evidence="7" id="KW-0675">Receptor</keyword>
<keyword evidence="2" id="KW-0813">Transport</keyword>
<dbReference type="SUPFAM" id="SSF53850">
    <property type="entry name" value="Periplasmic binding protein-like II"/>
    <property type="match status" value="1"/>
</dbReference>
<protein>
    <recommendedName>
        <fullName evidence="14">Ionotropic glutamate receptor C-terminal domain-containing protein</fullName>
    </recommendedName>
</protein>
<keyword evidence="16" id="KW-1185">Reference proteome</keyword>
<evidence type="ECO:0000256" key="6">
    <source>
        <dbReference type="ARBA" id="ARBA00023136"/>
    </source>
</evidence>
<feature type="chain" id="PRO_5023911861" description="Ionotropic glutamate receptor C-terminal domain-containing protein" evidence="13">
    <location>
        <begin position="19"/>
        <end position="256"/>
    </location>
</feature>
<evidence type="ECO:0000256" key="5">
    <source>
        <dbReference type="ARBA" id="ARBA00023065"/>
    </source>
</evidence>
<evidence type="ECO:0000256" key="2">
    <source>
        <dbReference type="ARBA" id="ARBA00022448"/>
    </source>
</evidence>
<gene>
    <name evidence="15" type="ORF">F0562_010607</name>
</gene>
<evidence type="ECO:0000313" key="16">
    <source>
        <dbReference type="Proteomes" id="UP000325577"/>
    </source>
</evidence>
<dbReference type="InterPro" id="IPR001320">
    <property type="entry name" value="Iontro_rcpt_C"/>
</dbReference>
<keyword evidence="8" id="KW-0325">Glycoprotein</keyword>
<organism evidence="15 16">
    <name type="scientific">Nyssa sinensis</name>
    <dbReference type="NCBI Taxonomy" id="561372"/>
    <lineage>
        <taxon>Eukaryota</taxon>
        <taxon>Viridiplantae</taxon>
        <taxon>Streptophyta</taxon>
        <taxon>Embryophyta</taxon>
        <taxon>Tracheophyta</taxon>
        <taxon>Spermatophyta</taxon>
        <taxon>Magnoliopsida</taxon>
        <taxon>eudicotyledons</taxon>
        <taxon>Gunneridae</taxon>
        <taxon>Pentapetalae</taxon>
        <taxon>asterids</taxon>
        <taxon>Cornales</taxon>
        <taxon>Nyssaceae</taxon>
        <taxon>Nyssa</taxon>
    </lineage>
</organism>
<reference evidence="15 16" key="1">
    <citation type="submission" date="2019-09" db="EMBL/GenBank/DDBJ databases">
        <title>A chromosome-level genome assembly of the Chinese tupelo Nyssa sinensis.</title>
        <authorList>
            <person name="Yang X."/>
            <person name="Kang M."/>
            <person name="Yang Y."/>
            <person name="Xiong H."/>
            <person name="Wang M."/>
            <person name="Zhang Z."/>
            <person name="Wang Z."/>
            <person name="Wu H."/>
            <person name="Ma T."/>
            <person name="Liu J."/>
            <person name="Xi Z."/>
        </authorList>
    </citation>
    <scope>NUCLEOTIDE SEQUENCE [LARGE SCALE GENOMIC DNA]</scope>
    <source>
        <strain evidence="15">J267</strain>
        <tissue evidence="15">Leaf</tissue>
    </source>
</reference>
<evidence type="ECO:0000256" key="1">
    <source>
        <dbReference type="ARBA" id="ARBA00004141"/>
    </source>
</evidence>
<proteinExistence type="predicted"/>
<dbReference type="GO" id="GO:0016020">
    <property type="term" value="C:membrane"/>
    <property type="evidence" value="ECO:0007669"/>
    <property type="project" value="UniProtKB-SubCell"/>
</dbReference>
<keyword evidence="10" id="KW-0407">Ion channel</keyword>
<dbReference type="Pfam" id="PF00060">
    <property type="entry name" value="Lig_chan"/>
    <property type="match status" value="1"/>
</dbReference>